<dbReference type="PATRIC" id="fig|1335048.3.peg.3596"/>
<dbReference type="EMBL" id="CP012661">
    <property type="protein sequence ID" value="AMY70697.1"/>
    <property type="molecule type" value="Genomic_DNA"/>
</dbReference>
<reference evidence="1 2" key="1">
    <citation type="submission" date="2015-09" db="EMBL/GenBank/DDBJ databases">
        <title>Complete genome sequence of Defluviimonas alba cai42t isolated from an oilfield in Xinjiang.</title>
        <authorList>
            <person name="Geng S."/>
            <person name="Pan X."/>
            <person name="Wu X."/>
        </authorList>
    </citation>
    <scope>NUCLEOTIDE SEQUENCE [LARGE SCALE GENOMIC DNA]</scope>
    <source>
        <strain evidence="2">cai42</strain>
    </source>
</reference>
<dbReference type="KEGG" id="daa:AKL17_3473"/>
<gene>
    <name evidence="1" type="ORF">AKL17_3473</name>
</gene>
<protein>
    <submittedName>
        <fullName evidence="1">Pre type recombination enzyme</fullName>
    </submittedName>
</protein>
<accession>A0A159Z5X6</accession>
<name>A0A159Z5X6_9RHOB</name>
<dbReference type="CDD" id="cd17242">
    <property type="entry name" value="MobM_relaxase"/>
    <property type="match status" value="1"/>
</dbReference>
<dbReference type="AlphaFoldDB" id="A0A159Z5X6"/>
<dbReference type="Gene3D" id="3.30.930.30">
    <property type="match status" value="1"/>
</dbReference>
<evidence type="ECO:0000313" key="2">
    <source>
        <dbReference type="Proteomes" id="UP000076128"/>
    </source>
</evidence>
<sequence>MPVVERAKSYAIVARCEGMFPADLARYEAHRTRKGGDLGHISPERSGLNRRLIGAEDWASTVLAKIADMRQQNFADELEELDRRGRRKEIRQRILEGPKDPWRASRHGPLREIILTANAAFFANSEVVDPATGMRKAEVDFESRAVAWLKEEFKDSVVHARADRDEHAYHIHAVIVHEIPIEVKGAPRRMLQPSALPLIKDYKELQDSVGKCFADIGLVRGEQRAEAIRKAYADKTEPPVQPRHVRPKAWRQAKDLELLRREAAVKVQEGAAAEREQAVEAKAVEADAAAAAQMADAADRERRNAVHEKIIAGLAKLSKQELGQLQTRTDTLTTREQDLVAKATAVAERERAAEVRALEADAAAAAQMAAASERERRNAARELLIARRAERNRLEGGQLQTRADALTTREQDLAAEAAAVAERERAAKAKAEAAEAKTAEADAVIAVAESVEAGLLTFEAGPAGPRAKRHEDKVEPGLVTGLMTRMRASVSGRTLAITALGKAWSKLRTDAKTEAETRLRERTADLDKADAALVEVAKTLPEAHRNRFAAVYAPLASILTRIRRDTRRGEGREGEGER</sequence>
<keyword evidence="2" id="KW-1185">Reference proteome</keyword>
<organism evidence="1 2">
    <name type="scientific">Frigidibacter mobilis</name>
    <dbReference type="NCBI Taxonomy" id="1335048"/>
    <lineage>
        <taxon>Bacteria</taxon>
        <taxon>Pseudomonadati</taxon>
        <taxon>Pseudomonadota</taxon>
        <taxon>Alphaproteobacteria</taxon>
        <taxon>Rhodobacterales</taxon>
        <taxon>Paracoccaceae</taxon>
        <taxon>Frigidibacter</taxon>
    </lineage>
</organism>
<dbReference type="Proteomes" id="UP000076128">
    <property type="component" value="Chromosome"/>
</dbReference>
<proteinExistence type="predicted"/>
<evidence type="ECO:0000313" key="1">
    <source>
        <dbReference type="EMBL" id="AMY70697.1"/>
    </source>
</evidence>
<dbReference type="STRING" id="1335048.AKL17_3473"/>